<gene>
    <name evidence="2" type="ORF">NBG84_04840</name>
</gene>
<protein>
    <submittedName>
        <fullName evidence="2">Uncharacterized protein</fullName>
    </submittedName>
</protein>
<dbReference type="Proteomes" id="UP001431429">
    <property type="component" value="Unassembled WGS sequence"/>
</dbReference>
<proteinExistence type="predicted"/>
<keyword evidence="3" id="KW-1185">Reference proteome</keyword>
<sequence length="232" mass="26114">MTGMEQEKIRISDGLSIMHALERVLGQKYSEKTPQWTDLGFPVIDRGKYAIFPLAVARTREDGDLGRAERLSEMGRSLRRSCVHFFGGDDFHAEMELDAEDGYGRKLADAGAVVTGPPWECLWCIQRFAVVLAHSVDHRRAGETLALHIVPMDWVRYRPLNSGTKREASRYRRIIRERDAADVVWSWPLPVPDEREVRKPVSGTSSDAARARGDTRPGRTGVPPPRPGPPRC</sequence>
<name>A0ABT0UK36_9ACTN</name>
<feature type="compositionally biased region" description="Pro residues" evidence="1">
    <location>
        <begin position="222"/>
        <end position="232"/>
    </location>
</feature>
<dbReference type="EMBL" id="JAMQAW010000004">
    <property type="protein sequence ID" value="MCM2387641.1"/>
    <property type="molecule type" value="Genomic_DNA"/>
</dbReference>
<comment type="caution">
    <text evidence="2">The sequence shown here is derived from an EMBL/GenBank/DDBJ whole genome shotgun (WGS) entry which is preliminary data.</text>
</comment>
<organism evidence="2 3">
    <name type="scientific">Streptomyces albipurpureus</name>
    <dbReference type="NCBI Taxonomy" id="2897419"/>
    <lineage>
        <taxon>Bacteria</taxon>
        <taxon>Bacillati</taxon>
        <taxon>Actinomycetota</taxon>
        <taxon>Actinomycetes</taxon>
        <taxon>Kitasatosporales</taxon>
        <taxon>Streptomycetaceae</taxon>
        <taxon>Streptomyces</taxon>
    </lineage>
</organism>
<evidence type="ECO:0000313" key="3">
    <source>
        <dbReference type="Proteomes" id="UP001431429"/>
    </source>
</evidence>
<reference evidence="2" key="1">
    <citation type="submission" date="2022-06" db="EMBL/GenBank/DDBJ databases">
        <title>Genome public.</title>
        <authorList>
            <person name="Sun Q."/>
        </authorList>
    </citation>
    <scope>NUCLEOTIDE SEQUENCE</scope>
    <source>
        <strain evidence="2">CWNU-1</strain>
    </source>
</reference>
<accession>A0ABT0UK36</accession>
<feature type="region of interest" description="Disordered" evidence="1">
    <location>
        <begin position="194"/>
        <end position="232"/>
    </location>
</feature>
<evidence type="ECO:0000313" key="2">
    <source>
        <dbReference type="EMBL" id="MCM2387641.1"/>
    </source>
</evidence>
<evidence type="ECO:0000256" key="1">
    <source>
        <dbReference type="SAM" id="MobiDB-lite"/>
    </source>
</evidence>